<comment type="caution">
    <text evidence="1">The sequence shown here is derived from an EMBL/GenBank/DDBJ whole genome shotgun (WGS) entry which is preliminary data.</text>
</comment>
<organism evidence="1">
    <name type="scientific">Thermodesulfobacterium geofontis</name>
    <dbReference type="NCBI Taxonomy" id="1295609"/>
    <lineage>
        <taxon>Bacteria</taxon>
        <taxon>Pseudomonadati</taxon>
        <taxon>Thermodesulfobacteriota</taxon>
        <taxon>Thermodesulfobacteria</taxon>
        <taxon>Thermodesulfobacteriales</taxon>
        <taxon>Thermodesulfobacteriaceae</taxon>
        <taxon>Thermodesulfobacterium</taxon>
    </lineage>
</organism>
<dbReference type="EMBL" id="DRWR01000031">
    <property type="protein sequence ID" value="HHQ15534.1"/>
    <property type="molecule type" value="Genomic_DNA"/>
</dbReference>
<name>A0A7V5XFK2_9BACT</name>
<gene>
    <name evidence="1" type="ORF">ENM15_01785</name>
</gene>
<sequence length="189" mass="23221">MIFIDFWTIKEFEEMLIETVSEKEKIEVAEERLKKLIKLFLCEKKDEEIYGSFRSFRKFNEKEFKKFLKRIPQSVEAEVRFVIFLKHGFLHFTPPWWDWLDGYGNELREDFVDFKNEKTKLSKDEVILFYEEKINSFGKDYGISIPWEEEKISGYLWDWVEYRRKKFAHLWRSYHSGPYQILAELLIKV</sequence>
<evidence type="ECO:0000313" key="1">
    <source>
        <dbReference type="EMBL" id="HHQ15534.1"/>
    </source>
</evidence>
<accession>A0A7V5XFK2</accession>
<proteinExistence type="predicted"/>
<reference evidence="1" key="1">
    <citation type="journal article" date="2020" name="mSystems">
        <title>Genome- and Community-Level Interaction Insights into Carbon Utilization and Element Cycling Functions of Hydrothermarchaeota in Hydrothermal Sediment.</title>
        <authorList>
            <person name="Zhou Z."/>
            <person name="Liu Y."/>
            <person name="Xu W."/>
            <person name="Pan J."/>
            <person name="Luo Z.H."/>
            <person name="Li M."/>
        </authorList>
    </citation>
    <scope>NUCLEOTIDE SEQUENCE [LARGE SCALE GENOMIC DNA]</scope>
    <source>
        <strain evidence="1">SpSt-106</strain>
    </source>
</reference>
<protein>
    <submittedName>
        <fullName evidence="1">Uncharacterized protein</fullName>
    </submittedName>
</protein>
<dbReference type="AlphaFoldDB" id="A0A7V5XFK2"/>